<proteinExistence type="predicted"/>
<keyword evidence="2" id="KW-1185">Reference proteome</keyword>
<dbReference type="EMBL" id="JAROCA020000003">
    <property type="protein sequence ID" value="MDY0407122.1"/>
    <property type="molecule type" value="Genomic_DNA"/>
</dbReference>
<gene>
    <name evidence="1" type="ORF">P5G51_018870</name>
</gene>
<reference evidence="1 2" key="1">
    <citation type="submission" date="2023-10" db="EMBL/GenBank/DDBJ databases">
        <title>179-bfca-hs.</title>
        <authorList>
            <person name="Miliotis G."/>
            <person name="Sengupta P."/>
            <person name="Hameed A."/>
            <person name="Chuvochina M."/>
            <person name="Mcdonagh F."/>
            <person name="Simpson A.C."/>
            <person name="Singh N.K."/>
            <person name="Rekha P.D."/>
            <person name="Raman K."/>
            <person name="Hugenholtz P."/>
            <person name="Venkateswaran K."/>
        </authorList>
    </citation>
    <scope>NUCLEOTIDE SEQUENCE [LARGE SCALE GENOMIC DNA]</scope>
    <source>
        <strain evidence="1 2">179-BFC-A-HS</strain>
    </source>
</reference>
<organism evidence="1 2">
    <name type="scientific">Tigheibacillus jepli</name>
    <dbReference type="NCBI Taxonomy" id="3035914"/>
    <lineage>
        <taxon>Bacteria</taxon>
        <taxon>Bacillati</taxon>
        <taxon>Bacillota</taxon>
        <taxon>Bacilli</taxon>
        <taxon>Bacillales</taxon>
        <taxon>Bacillaceae</taxon>
        <taxon>Tigheibacillus</taxon>
    </lineage>
</organism>
<evidence type="ECO:0000313" key="2">
    <source>
        <dbReference type="Proteomes" id="UP001228376"/>
    </source>
</evidence>
<dbReference type="RefSeq" id="WP_320385161.1">
    <property type="nucleotide sequence ID" value="NZ_JAROCA020000003.1"/>
</dbReference>
<protein>
    <recommendedName>
        <fullName evidence="3">Transposase</fullName>
    </recommendedName>
</protein>
<name>A0ABU5CL86_9BACI</name>
<evidence type="ECO:0008006" key="3">
    <source>
        <dbReference type="Google" id="ProtNLM"/>
    </source>
</evidence>
<sequence>MTTSLEQLQQQFRTLRLSETADYLPSLIQQAESEDWTYRMFLDHLATYELKRRDEKLMHIPYENISISHPEIQNTEKSREAKKYTYHSINKYGDEEGFTLDEQADGSTEDFDFVQRTS</sequence>
<evidence type="ECO:0000313" key="1">
    <source>
        <dbReference type="EMBL" id="MDY0407122.1"/>
    </source>
</evidence>
<dbReference type="Proteomes" id="UP001228376">
    <property type="component" value="Unassembled WGS sequence"/>
</dbReference>
<comment type="caution">
    <text evidence="1">The sequence shown here is derived from an EMBL/GenBank/DDBJ whole genome shotgun (WGS) entry which is preliminary data.</text>
</comment>
<accession>A0ABU5CL86</accession>